<proteinExistence type="predicted"/>
<dbReference type="SMART" id="SM00384">
    <property type="entry name" value="AT_hook"/>
    <property type="match status" value="2"/>
</dbReference>
<evidence type="ECO:0000256" key="1">
    <source>
        <dbReference type="SAM" id="MobiDB-lite"/>
    </source>
</evidence>
<gene>
    <name evidence="3" type="ORF">AFUS01_LOCUS11585</name>
</gene>
<feature type="compositionally biased region" description="Basic and acidic residues" evidence="1">
    <location>
        <begin position="257"/>
        <end position="271"/>
    </location>
</feature>
<feature type="compositionally biased region" description="Basic and acidic residues" evidence="1">
    <location>
        <begin position="40"/>
        <end position="51"/>
    </location>
</feature>
<feature type="compositionally biased region" description="Basic residues" evidence="1">
    <location>
        <begin position="168"/>
        <end position="177"/>
    </location>
</feature>
<comment type="caution">
    <text evidence="3">The sequence shown here is derived from an EMBL/GenBank/DDBJ whole genome shotgun (WGS) entry which is preliminary data.</text>
</comment>
<dbReference type="AlphaFoldDB" id="A0A8J2KAT4"/>
<dbReference type="GO" id="GO:0003677">
    <property type="term" value="F:DNA binding"/>
    <property type="evidence" value="ECO:0007669"/>
    <property type="project" value="InterPro"/>
</dbReference>
<sequence length="439" mass="49734">MDEEFDEFVTPNFEPISKSDLKNASNNVLKELSANARAQRAAEREAKKAEGNLKTSTPENTEKAPKLEFPEQPEIAGAVQETPTLKRGRGRPRKIDFGKVEKTPEIIENKKGTIDTNKILEEIIQLEPTQDDKILEKLGPTDPKKVQNFENSKDLSTGALLEDSSLIKRPRGRPKKCTPREPTGEPTSEPNITVNLADSEPKDENENLFGELPSLETDEELSDSTSEKSVINQAITKSDFKKSNNDKVTSTPKRSKRILERKMRLGEDPKAIKRPRLELKKLDYGSDSDEDPYSLFFEAVMEAYNEEYQSLNSMTVLENQDTDQNAIEVVANPFRTTDDEDSESSNDSEFYERINETIELVRNATEESSPDRSSESSVVTVLENDQSTIIFFETETTQEDARISFQPTKRWIPIFASAIFIVILFSVFHAFLNKKSYDE</sequence>
<reference evidence="3" key="1">
    <citation type="submission" date="2021-06" db="EMBL/GenBank/DDBJ databases">
        <authorList>
            <person name="Hodson N. C."/>
            <person name="Mongue J. A."/>
            <person name="Jaron S. K."/>
        </authorList>
    </citation>
    <scope>NUCLEOTIDE SEQUENCE</scope>
</reference>
<protein>
    <submittedName>
        <fullName evidence="3">Uncharacterized protein</fullName>
    </submittedName>
</protein>
<feature type="compositionally biased region" description="Basic and acidic residues" evidence="1">
    <location>
        <begin position="60"/>
        <end position="69"/>
    </location>
</feature>
<feature type="region of interest" description="Disordered" evidence="1">
    <location>
        <begin position="241"/>
        <end position="271"/>
    </location>
</feature>
<keyword evidence="2" id="KW-0472">Membrane</keyword>
<evidence type="ECO:0000313" key="4">
    <source>
        <dbReference type="Proteomes" id="UP000708208"/>
    </source>
</evidence>
<dbReference type="EMBL" id="CAJVCH010089491">
    <property type="protein sequence ID" value="CAG7722454.1"/>
    <property type="molecule type" value="Genomic_DNA"/>
</dbReference>
<feature type="compositionally biased region" description="Basic and acidic residues" evidence="1">
    <location>
        <begin position="142"/>
        <end position="153"/>
    </location>
</feature>
<evidence type="ECO:0000313" key="3">
    <source>
        <dbReference type="EMBL" id="CAG7722454.1"/>
    </source>
</evidence>
<dbReference type="Proteomes" id="UP000708208">
    <property type="component" value="Unassembled WGS sequence"/>
</dbReference>
<feature type="transmembrane region" description="Helical" evidence="2">
    <location>
        <begin position="411"/>
        <end position="432"/>
    </location>
</feature>
<feature type="region of interest" description="Disordered" evidence="1">
    <location>
        <begin position="35"/>
        <end position="104"/>
    </location>
</feature>
<keyword evidence="2" id="KW-1133">Transmembrane helix</keyword>
<feature type="compositionally biased region" description="Polar residues" evidence="1">
    <location>
        <begin position="185"/>
        <end position="196"/>
    </location>
</feature>
<dbReference type="InterPro" id="IPR017956">
    <property type="entry name" value="AT_hook_DNA-bd_motif"/>
</dbReference>
<keyword evidence="2" id="KW-0812">Transmembrane</keyword>
<evidence type="ECO:0000256" key="2">
    <source>
        <dbReference type="SAM" id="Phobius"/>
    </source>
</evidence>
<organism evidence="3 4">
    <name type="scientific">Allacma fusca</name>
    <dbReference type="NCBI Taxonomy" id="39272"/>
    <lineage>
        <taxon>Eukaryota</taxon>
        <taxon>Metazoa</taxon>
        <taxon>Ecdysozoa</taxon>
        <taxon>Arthropoda</taxon>
        <taxon>Hexapoda</taxon>
        <taxon>Collembola</taxon>
        <taxon>Symphypleona</taxon>
        <taxon>Sminthuridae</taxon>
        <taxon>Allacma</taxon>
    </lineage>
</organism>
<keyword evidence="4" id="KW-1185">Reference proteome</keyword>
<name>A0A8J2KAT4_9HEXA</name>
<accession>A0A8J2KAT4</accession>
<feature type="compositionally biased region" description="Basic and acidic residues" evidence="1">
    <location>
        <begin position="93"/>
        <end position="104"/>
    </location>
</feature>
<feature type="region of interest" description="Disordered" evidence="1">
    <location>
        <begin position="1"/>
        <end position="20"/>
    </location>
</feature>
<feature type="region of interest" description="Disordered" evidence="1">
    <location>
        <begin position="136"/>
        <end position="228"/>
    </location>
</feature>